<dbReference type="RefSeq" id="XP_001590742.1">
    <property type="nucleotide sequence ID" value="XM_001590692.1"/>
</dbReference>
<dbReference type="InParanoid" id="A7ET27"/>
<dbReference type="KEGG" id="ssl:SS1G_08482"/>
<organism evidence="1 2">
    <name type="scientific">Sclerotinia sclerotiorum (strain ATCC 18683 / 1980 / Ss-1)</name>
    <name type="common">White mold</name>
    <name type="synonym">Whetzelinia sclerotiorum</name>
    <dbReference type="NCBI Taxonomy" id="665079"/>
    <lineage>
        <taxon>Eukaryota</taxon>
        <taxon>Fungi</taxon>
        <taxon>Dikarya</taxon>
        <taxon>Ascomycota</taxon>
        <taxon>Pezizomycotina</taxon>
        <taxon>Leotiomycetes</taxon>
        <taxon>Helotiales</taxon>
        <taxon>Sclerotiniaceae</taxon>
        <taxon>Sclerotinia</taxon>
    </lineage>
</organism>
<name>A7ET27_SCLS1</name>
<evidence type="ECO:0000313" key="2">
    <source>
        <dbReference type="Proteomes" id="UP000001312"/>
    </source>
</evidence>
<protein>
    <submittedName>
        <fullName evidence="1">Uncharacterized protein</fullName>
    </submittedName>
</protein>
<dbReference type="AlphaFoldDB" id="A7ET27"/>
<keyword evidence="2" id="KW-1185">Reference proteome</keyword>
<gene>
    <name evidence="1" type="ORF">SS1G_08482</name>
</gene>
<reference evidence="2" key="1">
    <citation type="journal article" date="2011" name="PLoS Genet.">
        <title>Genomic analysis of the necrotrophic fungal pathogens Sclerotinia sclerotiorum and Botrytis cinerea.</title>
        <authorList>
            <person name="Amselem J."/>
            <person name="Cuomo C.A."/>
            <person name="van Kan J.A."/>
            <person name="Viaud M."/>
            <person name="Benito E.P."/>
            <person name="Couloux A."/>
            <person name="Coutinho P.M."/>
            <person name="de Vries R.P."/>
            <person name="Dyer P.S."/>
            <person name="Fillinger S."/>
            <person name="Fournier E."/>
            <person name="Gout L."/>
            <person name="Hahn M."/>
            <person name="Kohn L."/>
            <person name="Lapalu N."/>
            <person name="Plummer K.M."/>
            <person name="Pradier J.M."/>
            <person name="Quevillon E."/>
            <person name="Sharon A."/>
            <person name="Simon A."/>
            <person name="ten Have A."/>
            <person name="Tudzynski B."/>
            <person name="Tudzynski P."/>
            <person name="Wincker P."/>
            <person name="Andrew M."/>
            <person name="Anthouard V."/>
            <person name="Beever R.E."/>
            <person name="Beffa R."/>
            <person name="Benoit I."/>
            <person name="Bouzid O."/>
            <person name="Brault B."/>
            <person name="Chen Z."/>
            <person name="Choquer M."/>
            <person name="Collemare J."/>
            <person name="Cotton P."/>
            <person name="Danchin E.G."/>
            <person name="Da Silva C."/>
            <person name="Gautier A."/>
            <person name="Giraud C."/>
            <person name="Giraud T."/>
            <person name="Gonzalez C."/>
            <person name="Grossetete S."/>
            <person name="Guldener U."/>
            <person name="Henrissat B."/>
            <person name="Howlett B.J."/>
            <person name="Kodira C."/>
            <person name="Kretschmer M."/>
            <person name="Lappartient A."/>
            <person name="Leroch M."/>
            <person name="Levis C."/>
            <person name="Mauceli E."/>
            <person name="Neuveglise C."/>
            <person name="Oeser B."/>
            <person name="Pearson M."/>
            <person name="Poulain J."/>
            <person name="Poussereau N."/>
            <person name="Quesneville H."/>
            <person name="Rascle C."/>
            <person name="Schumacher J."/>
            <person name="Segurens B."/>
            <person name="Sexton A."/>
            <person name="Silva E."/>
            <person name="Sirven C."/>
            <person name="Soanes D.M."/>
            <person name="Talbot N.J."/>
            <person name="Templeton M."/>
            <person name="Yandava C."/>
            <person name="Yarden O."/>
            <person name="Zeng Q."/>
            <person name="Rollins J.A."/>
            <person name="Lebrun M.H."/>
            <person name="Dickman M."/>
        </authorList>
    </citation>
    <scope>NUCLEOTIDE SEQUENCE [LARGE SCALE GENOMIC DNA]</scope>
    <source>
        <strain evidence="2">ATCC 18683 / 1980 / Ss-1</strain>
    </source>
</reference>
<dbReference type="GeneID" id="5486963"/>
<proteinExistence type="predicted"/>
<accession>A7ET27</accession>
<dbReference type="HOGENOM" id="CLU_3070100_0_0_1"/>
<dbReference type="Proteomes" id="UP000001312">
    <property type="component" value="Unassembled WGS sequence"/>
</dbReference>
<sequence>MSVLWVKYVKKARVKNHKMTEIVRGSSWNVAGCLDGCGVYAFDMVELDSFRQY</sequence>
<evidence type="ECO:0000313" key="1">
    <source>
        <dbReference type="EMBL" id="EDN92619.1"/>
    </source>
</evidence>
<dbReference type="EMBL" id="CH476631">
    <property type="protein sequence ID" value="EDN92619.1"/>
    <property type="molecule type" value="Genomic_DNA"/>
</dbReference>